<evidence type="ECO:0000313" key="3">
    <source>
        <dbReference type="Proteomes" id="UP000282613"/>
    </source>
</evidence>
<dbReference type="EMBL" id="UYRS01020105">
    <property type="protein sequence ID" value="VDK47932.1"/>
    <property type="molecule type" value="Genomic_DNA"/>
</dbReference>
<accession>A0A0R3WGQ1</accession>
<evidence type="ECO:0000313" key="4">
    <source>
        <dbReference type="WBParaSite" id="TASK_0001004401-mRNA-1"/>
    </source>
</evidence>
<reference evidence="4" key="1">
    <citation type="submission" date="2017-02" db="UniProtKB">
        <authorList>
            <consortium name="WormBaseParasite"/>
        </authorList>
    </citation>
    <scope>IDENTIFICATION</scope>
</reference>
<feature type="compositionally biased region" description="Acidic residues" evidence="1">
    <location>
        <begin position="33"/>
        <end position="42"/>
    </location>
</feature>
<reference evidence="2 3" key="2">
    <citation type="submission" date="2018-11" db="EMBL/GenBank/DDBJ databases">
        <authorList>
            <consortium name="Pathogen Informatics"/>
        </authorList>
    </citation>
    <scope>NUCLEOTIDE SEQUENCE [LARGE SCALE GENOMIC DNA]</scope>
</reference>
<gene>
    <name evidence="2" type="ORF">TASK_LOCUS10045</name>
</gene>
<keyword evidence="3" id="KW-1185">Reference proteome</keyword>
<protein>
    <submittedName>
        <fullName evidence="2 4">Uncharacterized protein</fullName>
    </submittedName>
</protein>
<dbReference type="AlphaFoldDB" id="A0A0R3WGQ1"/>
<name>A0A0R3WGQ1_TAEAS</name>
<dbReference type="WBParaSite" id="TASK_0001004401-mRNA-1">
    <property type="protein sequence ID" value="TASK_0001004401-mRNA-1"/>
    <property type="gene ID" value="TASK_0001004401"/>
</dbReference>
<proteinExistence type="predicted"/>
<sequence length="132" mass="14282">MVDRRKLLSSISRLCTIGFSFQILKLSFLSEEKQEEEEEKEECEGQRTHTPNTTSDSAMDVSKVDASATETSSGMVDGMVYNAAMVDTLMPRVGGDSDSSISHSADSEGKFSPLDCLDTLLSNGQGVSEVEC</sequence>
<evidence type="ECO:0000256" key="1">
    <source>
        <dbReference type="SAM" id="MobiDB-lite"/>
    </source>
</evidence>
<organism evidence="4">
    <name type="scientific">Taenia asiatica</name>
    <name type="common">Asian tapeworm</name>
    <dbReference type="NCBI Taxonomy" id="60517"/>
    <lineage>
        <taxon>Eukaryota</taxon>
        <taxon>Metazoa</taxon>
        <taxon>Spiralia</taxon>
        <taxon>Lophotrochozoa</taxon>
        <taxon>Platyhelminthes</taxon>
        <taxon>Cestoda</taxon>
        <taxon>Eucestoda</taxon>
        <taxon>Cyclophyllidea</taxon>
        <taxon>Taeniidae</taxon>
        <taxon>Taenia</taxon>
    </lineage>
</organism>
<feature type="region of interest" description="Disordered" evidence="1">
    <location>
        <begin position="31"/>
        <end position="70"/>
    </location>
</feature>
<dbReference type="Proteomes" id="UP000282613">
    <property type="component" value="Unassembled WGS sequence"/>
</dbReference>
<feature type="compositionally biased region" description="Polar residues" evidence="1">
    <location>
        <begin position="48"/>
        <end position="57"/>
    </location>
</feature>
<evidence type="ECO:0000313" key="2">
    <source>
        <dbReference type="EMBL" id="VDK47932.1"/>
    </source>
</evidence>